<evidence type="ECO:0000313" key="2">
    <source>
        <dbReference type="EMBL" id="KAG4422528.1"/>
    </source>
</evidence>
<protein>
    <recommendedName>
        <fullName evidence="1">Heterokaryon incompatibility domain-containing protein</fullName>
    </recommendedName>
</protein>
<keyword evidence="3" id="KW-1185">Reference proteome</keyword>
<sequence length="724" mass="81897">MDSVHCDYHYTPLRRGTRRIYKNDGSFPPDLSEAEDTEGAIFLTASTRNYHMVTTGDIRVLSLLPGIFDDPLRCSLAVEPIDQHPMYDALSYMWGNPSDTRLITVDNDQAFPVTVSLENALRHIRLQTKTRNLWIDAVCINQSDIEERSSQINLMREIYSRAALSAVWIDVELSLDSTCIQRLLSLEEDTVLDDIGDDPKFWEPLIPLLQHPYWERLWVQQELVYSPKLEFNCRGVTIPGDKLMTFQLQIFRKSSQRQSLFHIPDKWTILGNQMGTDRTFSRRLGLWREMLKHKVPVDPFTLKPDYSLKKPQAEYQLDPIKWGSALSTCPIYLLGMLRYVQGLNVTDPRDRVSASLNLVIDYEDDGDSLMSYEKTLAESYLCIARLLPFKCNSLQFLTQTKLLQTPDETVKGLPSWAPNWNPPRNAGYFWAQFCTAGALPMYSYPFQHDIDDGIFYARGFLYSEVSETVSQRDNSCIPLSALAALFFSATKASAQADNEIRRLGNTLTGPYLAELNLCPSYFSKAEATLYMGILLCYACVTPGLRLRDLVPCDTKSYDQSQTSVTTQIKSLQKFNNLYPSMIKTLQLDHISSKIPGNIDQNQRFQHFIYLTTQTLSSGCLASTVAGNLGVTEGRAAVEPNDEIWILFGCPTPVVLRGIGPNFKVVSPAYIHEIMRGEAVEGVHTPDDPSGGWETFRRTGELGPRPEGPYISGKGKWIVKIISLC</sequence>
<proteinExistence type="predicted"/>
<evidence type="ECO:0000313" key="3">
    <source>
        <dbReference type="Proteomes" id="UP000664132"/>
    </source>
</evidence>
<organism evidence="2 3">
    <name type="scientific">Cadophora malorum</name>
    <dbReference type="NCBI Taxonomy" id="108018"/>
    <lineage>
        <taxon>Eukaryota</taxon>
        <taxon>Fungi</taxon>
        <taxon>Dikarya</taxon>
        <taxon>Ascomycota</taxon>
        <taxon>Pezizomycotina</taxon>
        <taxon>Leotiomycetes</taxon>
        <taxon>Helotiales</taxon>
        <taxon>Ploettnerulaceae</taxon>
        <taxon>Cadophora</taxon>
    </lineage>
</organism>
<gene>
    <name evidence="2" type="ORF">IFR04_004297</name>
</gene>
<name>A0A8H8BT19_9HELO</name>
<accession>A0A8H8BT19</accession>
<dbReference type="PANTHER" id="PTHR24148">
    <property type="entry name" value="ANKYRIN REPEAT DOMAIN-CONTAINING PROTEIN 39 HOMOLOG-RELATED"/>
    <property type="match status" value="1"/>
</dbReference>
<dbReference type="Pfam" id="PF06985">
    <property type="entry name" value="HET"/>
    <property type="match status" value="1"/>
</dbReference>
<dbReference type="AlphaFoldDB" id="A0A8H8BT19"/>
<dbReference type="PANTHER" id="PTHR24148:SF64">
    <property type="entry name" value="HETEROKARYON INCOMPATIBILITY DOMAIN-CONTAINING PROTEIN"/>
    <property type="match status" value="1"/>
</dbReference>
<dbReference type="OrthoDB" id="3553147at2759"/>
<dbReference type="Proteomes" id="UP000664132">
    <property type="component" value="Unassembled WGS sequence"/>
</dbReference>
<comment type="caution">
    <text evidence="2">The sequence shown here is derived from an EMBL/GenBank/DDBJ whole genome shotgun (WGS) entry which is preliminary data.</text>
</comment>
<reference evidence="2" key="1">
    <citation type="submission" date="2021-02" db="EMBL/GenBank/DDBJ databases">
        <title>Genome sequence Cadophora malorum strain M34.</title>
        <authorList>
            <person name="Stefanovic E."/>
            <person name="Vu D."/>
            <person name="Scully C."/>
            <person name="Dijksterhuis J."/>
            <person name="Roader J."/>
            <person name="Houbraken J."/>
        </authorList>
    </citation>
    <scope>NUCLEOTIDE SEQUENCE</scope>
    <source>
        <strain evidence="2">M34</strain>
    </source>
</reference>
<dbReference type="InterPro" id="IPR052895">
    <property type="entry name" value="HetReg/Transcr_Mod"/>
</dbReference>
<dbReference type="EMBL" id="JAFJYH010000047">
    <property type="protein sequence ID" value="KAG4422528.1"/>
    <property type="molecule type" value="Genomic_DNA"/>
</dbReference>
<dbReference type="InterPro" id="IPR010730">
    <property type="entry name" value="HET"/>
</dbReference>
<evidence type="ECO:0000259" key="1">
    <source>
        <dbReference type="Pfam" id="PF06985"/>
    </source>
</evidence>
<feature type="domain" description="Heterokaryon incompatibility" evidence="1">
    <location>
        <begin position="87"/>
        <end position="222"/>
    </location>
</feature>